<gene>
    <name evidence="1" type="ORF">LSAT_V11C200070120</name>
</gene>
<keyword evidence="2" id="KW-1185">Reference proteome</keyword>
<dbReference type="EMBL" id="NBSK02000002">
    <property type="protein sequence ID" value="KAJ0220180.1"/>
    <property type="molecule type" value="Genomic_DNA"/>
</dbReference>
<reference evidence="1 2" key="1">
    <citation type="journal article" date="2017" name="Nat. Commun.">
        <title>Genome assembly with in vitro proximity ligation data and whole-genome triplication in lettuce.</title>
        <authorList>
            <person name="Reyes-Chin-Wo S."/>
            <person name="Wang Z."/>
            <person name="Yang X."/>
            <person name="Kozik A."/>
            <person name="Arikit S."/>
            <person name="Song C."/>
            <person name="Xia L."/>
            <person name="Froenicke L."/>
            <person name="Lavelle D.O."/>
            <person name="Truco M.J."/>
            <person name="Xia R."/>
            <person name="Zhu S."/>
            <person name="Xu C."/>
            <person name="Xu H."/>
            <person name="Xu X."/>
            <person name="Cox K."/>
            <person name="Korf I."/>
            <person name="Meyers B.C."/>
            <person name="Michelmore R.W."/>
        </authorList>
    </citation>
    <scope>NUCLEOTIDE SEQUENCE [LARGE SCALE GENOMIC DNA]</scope>
    <source>
        <strain evidence="2">cv. Salinas</strain>
        <tissue evidence="1">Seedlings</tissue>
    </source>
</reference>
<dbReference type="AlphaFoldDB" id="A0A9R1XMC1"/>
<proteinExistence type="predicted"/>
<evidence type="ECO:0000313" key="1">
    <source>
        <dbReference type="EMBL" id="KAJ0220180.1"/>
    </source>
</evidence>
<name>A0A9R1XMC1_LACSA</name>
<sequence>MVDSLHSSLEEDQMLLYYHFLRPFGDLDFRLFALGSDQDVCHLGTYVDNNKKIDSVPDLNLVEHESVPDQTQVENDSHLDKEPFVVEHVDFEMNLENEDYDNHGSDGFSP</sequence>
<protein>
    <submittedName>
        <fullName evidence="1">Uncharacterized protein</fullName>
    </submittedName>
</protein>
<comment type="caution">
    <text evidence="1">The sequence shown here is derived from an EMBL/GenBank/DDBJ whole genome shotgun (WGS) entry which is preliminary data.</text>
</comment>
<dbReference type="Proteomes" id="UP000235145">
    <property type="component" value="Unassembled WGS sequence"/>
</dbReference>
<accession>A0A9R1XMC1</accession>
<organism evidence="1 2">
    <name type="scientific">Lactuca sativa</name>
    <name type="common">Garden lettuce</name>
    <dbReference type="NCBI Taxonomy" id="4236"/>
    <lineage>
        <taxon>Eukaryota</taxon>
        <taxon>Viridiplantae</taxon>
        <taxon>Streptophyta</taxon>
        <taxon>Embryophyta</taxon>
        <taxon>Tracheophyta</taxon>
        <taxon>Spermatophyta</taxon>
        <taxon>Magnoliopsida</taxon>
        <taxon>eudicotyledons</taxon>
        <taxon>Gunneridae</taxon>
        <taxon>Pentapetalae</taxon>
        <taxon>asterids</taxon>
        <taxon>campanulids</taxon>
        <taxon>Asterales</taxon>
        <taxon>Asteraceae</taxon>
        <taxon>Cichorioideae</taxon>
        <taxon>Cichorieae</taxon>
        <taxon>Lactucinae</taxon>
        <taxon>Lactuca</taxon>
    </lineage>
</organism>
<evidence type="ECO:0000313" key="2">
    <source>
        <dbReference type="Proteomes" id="UP000235145"/>
    </source>
</evidence>